<evidence type="ECO:0000256" key="3">
    <source>
        <dbReference type="ARBA" id="ARBA00022801"/>
    </source>
</evidence>
<evidence type="ECO:0000256" key="4">
    <source>
        <dbReference type="ARBA" id="ARBA00022825"/>
    </source>
</evidence>
<dbReference type="InParanoid" id="A0A0N1IA85"/>
<dbReference type="InterPro" id="IPR043504">
    <property type="entry name" value="Peptidase_S1_PA_chymotrypsin"/>
</dbReference>
<accession>A0A0N1IA85</accession>
<dbReference type="AlphaFoldDB" id="A0A0N1IA85"/>
<dbReference type="GO" id="GO:0004252">
    <property type="term" value="F:serine-type endopeptidase activity"/>
    <property type="evidence" value="ECO:0007669"/>
    <property type="project" value="InterPro"/>
</dbReference>
<reference evidence="10 11" key="1">
    <citation type="journal article" date="2015" name="Nat. Commun.">
        <title>Outbred genome sequencing and CRISPR/Cas9 gene editing in butterflies.</title>
        <authorList>
            <person name="Li X."/>
            <person name="Fan D."/>
            <person name="Zhang W."/>
            <person name="Liu G."/>
            <person name="Zhang L."/>
            <person name="Zhao L."/>
            <person name="Fang X."/>
            <person name="Chen L."/>
            <person name="Dong Y."/>
            <person name="Chen Y."/>
            <person name="Ding Y."/>
            <person name="Zhao R."/>
            <person name="Feng M."/>
            <person name="Zhu Y."/>
            <person name="Feng Y."/>
            <person name="Jiang X."/>
            <person name="Zhu D."/>
            <person name="Xiang H."/>
            <person name="Feng X."/>
            <person name="Li S."/>
            <person name="Wang J."/>
            <person name="Zhang G."/>
            <person name="Kronforst M.R."/>
            <person name="Wang W."/>
        </authorList>
    </citation>
    <scope>NUCLEOTIDE SEQUENCE [LARGE SCALE GENOMIC DNA]</scope>
    <source>
        <strain evidence="10">Ya'a_city_454_Pm</strain>
        <tissue evidence="10">Whole body</tissue>
    </source>
</reference>
<dbReference type="PROSITE" id="PS50240">
    <property type="entry name" value="TRYPSIN_DOM"/>
    <property type="match status" value="1"/>
</dbReference>
<dbReference type="EMBL" id="KQ459985">
    <property type="protein sequence ID" value="KPJ18877.1"/>
    <property type="molecule type" value="Genomic_DNA"/>
</dbReference>
<name>A0A0N1IA85_PAPMA</name>
<dbReference type="Proteomes" id="UP000053240">
    <property type="component" value="Unassembled WGS sequence"/>
</dbReference>
<protein>
    <submittedName>
        <fullName evidence="10">Complement C1s-B subcomponent</fullName>
    </submittedName>
</protein>
<gene>
    <name evidence="10" type="ORF">RR48_00948</name>
</gene>
<dbReference type="SMART" id="SM00020">
    <property type="entry name" value="Tryp_SPc"/>
    <property type="match status" value="1"/>
</dbReference>
<evidence type="ECO:0000313" key="11">
    <source>
        <dbReference type="Proteomes" id="UP000053240"/>
    </source>
</evidence>
<dbReference type="Gene3D" id="2.40.10.10">
    <property type="entry name" value="Trypsin-like serine proteases"/>
    <property type="match status" value="2"/>
</dbReference>
<evidence type="ECO:0000256" key="6">
    <source>
        <dbReference type="ARBA" id="ARBA00023145"/>
    </source>
</evidence>
<dbReference type="PROSITE" id="PS00135">
    <property type="entry name" value="TRYPSIN_SER"/>
    <property type="match status" value="1"/>
</dbReference>
<evidence type="ECO:0000256" key="2">
    <source>
        <dbReference type="ARBA" id="ARBA00022723"/>
    </source>
</evidence>
<evidence type="ECO:0000259" key="9">
    <source>
        <dbReference type="PROSITE" id="PS50240"/>
    </source>
</evidence>
<evidence type="ECO:0000256" key="1">
    <source>
        <dbReference type="ARBA" id="ARBA00022670"/>
    </source>
</evidence>
<evidence type="ECO:0000256" key="8">
    <source>
        <dbReference type="ARBA" id="ARBA00024195"/>
    </source>
</evidence>
<keyword evidence="2" id="KW-0479">Metal-binding</keyword>
<keyword evidence="6" id="KW-0865">Zymogen</keyword>
<keyword evidence="3" id="KW-0378">Hydrolase</keyword>
<keyword evidence="11" id="KW-1185">Reference proteome</keyword>
<evidence type="ECO:0000256" key="5">
    <source>
        <dbReference type="ARBA" id="ARBA00022837"/>
    </source>
</evidence>
<evidence type="ECO:0000313" key="10">
    <source>
        <dbReference type="EMBL" id="KPJ18877.1"/>
    </source>
</evidence>
<dbReference type="Pfam" id="PF00089">
    <property type="entry name" value="Trypsin"/>
    <property type="match status" value="1"/>
</dbReference>
<evidence type="ECO:0000256" key="7">
    <source>
        <dbReference type="ARBA" id="ARBA00023157"/>
    </source>
</evidence>
<dbReference type="STRING" id="76193.A0A0N1IA85"/>
<keyword evidence="4" id="KW-0720">Serine protease</keyword>
<feature type="domain" description="Peptidase S1" evidence="9">
    <location>
        <begin position="1"/>
        <end position="191"/>
    </location>
</feature>
<dbReference type="GO" id="GO:0006508">
    <property type="term" value="P:proteolysis"/>
    <property type="evidence" value="ECO:0007669"/>
    <property type="project" value="UniProtKB-KW"/>
</dbReference>
<keyword evidence="5" id="KW-0106">Calcium</keyword>
<sequence>MFIIRLIEFFGNPDGLSRLKNEMSFESKFKNLNPKIYQVMPLNYILLSVGNSGTICLPIMSDLREMDIAQEFATVAGWGATENRQKSNILLKVHVPIYSETTCKSFYKRSMQSPIFKPDMMMNTICAGDEGLDSCKGDSGGPLMIEAPYNGTYKFVQFGIVSHGFEQCGLNKPVIYTDVRKCMKWILDTIKP</sequence>
<dbReference type="GO" id="GO:0046872">
    <property type="term" value="F:metal ion binding"/>
    <property type="evidence" value="ECO:0007669"/>
    <property type="project" value="UniProtKB-KW"/>
</dbReference>
<dbReference type="InterPro" id="IPR001254">
    <property type="entry name" value="Trypsin_dom"/>
</dbReference>
<dbReference type="SUPFAM" id="SSF50494">
    <property type="entry name" value="Trypsin-like serine proteases"/>
    <property type="match status" value="1"/>
</dbReference>
<proteinExistence type="inferred from homology"/>
<organism evidence="10 11">
    <name type="scientific">Papilio machaon</name>
    <name type="common">Old World swallowtail butterfly</name>
    <dbReference type="NCBI Taxonomy" id="76193"/>
    <lineage>
        <taxon>Eukaryota</taxon>
        <taxon>Metazoa</taxon>
        <taxon>Ecdysozoa</taxon>
        <taxon>Arthropoda</taxon>
        <taxon>Hexapoda</taxon>
        <taxon>Insecta</taxon>
        <taxon>Pterygota</taxon>
        <taxon>Neoptera</taxon>
        <taxon>Endopterygota</taxon>
        <taxon>Lepidoptera</taxon>
        <taxon>Glossata</taxon>
        <taxon>Ditrysia</taxon>
        <taxon>Papilionoidea</taxon>
        <taxon>Papilionidae</taxon>
        <taxon>Papilioninae</taxon>
        <taxon>Papilio</taxon>
    </lineage>
</organism>
<dbReference type="PANTHER" id="PTHR24256">
    <property type="entry name" value="TRYPTASE-RELATED"/>
    <property type="match status" value="1"/>
</dbReference>
<keyword evidence="7" id="KW-1015">Disulfide bond</keyword>
<dbReference type="InterPro" id="IPR051487">
    <property type="entry name" value="Ser/Thr_Proteases_Immune/Dev"/>
</dbReference>
<comment type="similarity">
    <text evidence="8">Belongs to the peptidase S1 family. CLIP subfamily.</text>
</comment>
<dbReference type="InterPro" id="IPR033116">
    <property type="entry name" value="TRYPSIN_SER"/>
</dbReference>
<dbReference type="InterPro" id="IPR009003">
    <property type="entry name" value="Peptidase_S1_PA"/>
</dbReference>
<dbReference type="FunFam" id="2.40.10.10:FF:000078">
    <property type="entry name" value="Serine protease H137"/>
    <property type="match status" value="1"/>
</dbReference>
<keyword evidence="1" id="KW-0645">Protease</keyword>